<keyword evidence="1" id="KW-0472">Membrane</keyword>
<keyword evidence="1" id="KW-0812">Transmembrane</keyword>
<feature type="transmembrane region" description="Helical" evidence="1">
    <location>
        <begin position="12"/>
        <end position="35"/>
    </location>
</feature>
<dbReference type="RefSeq" id="WP_087620966.1">
    <property type="nucleotide sequence ID" value="NZ_NEXX01000004.1"/>
</dbReference>
<evidence type="ECO:0000256" key="1">
    <source>
        <dbReference type="SAM" id="Phobius"/>
    </source>
</evidence>
<accession>A0A1Z9YWL1</accession>
<dbReference type="EMBL" id="NEXX01000004">
    <property type="protein sequence ID" value="OUY06608.1"/>
    <property type="molecule type" value="Genomic_DNA"/>
</dbReference>
<dbReference type="Proteomes" id="UP000196536">
    <property type="component" value="Unassembled WGS sequence"/>
</dbReference>
<dbReference type="AlphaFoldDB" id="A0A1Z9YWL1"/>
<evidence type="ECO:0000313" key="2">
    <source>
        <dbReference type="EMBL" id="OUY06608.1"/>
    </source>
</evidence>
<feature type="transmembrane region" description="Helical" evidence="1">
    <location>
        <begin position="90"/>
        <end position="107"/>
    </location>
</feature>
<keyword evidence="1" id="KW-1133">Transmembrane helix</keyword>
<evidence type="ECO:0000313" key="3">
    <source>
        <dbReference type="Proteomes" id="UP000196536"/>
    </source>
</evidence>
<gene>
    <name evidence="2" type="ORF">CAP51_11800</name>
</gene>
<organism evidence="2 3">
    <name type="scientific">Acinetobacter populi</name>
    <dbReference type="NCBI Taxonomy" id="1582270"/>
    <lineage>
        <taxon>Bacteria</taxon>
        <taxon>Pseudomonadati</taxon>
        <taxon>Pseudomonadota</taxon>
        <taxon>Gammaproteobacteria</taxon>
        <taxon>Moraxellales</taxon>
        <taxon>Moraxellaceae</taxon>
        <taxon>Acinetobacter</taxon>
    </lineage>
</organism>
<comment type="caution">
    <text evidence="2">The sequence shown here is derived from an EMBL/GenBank/DDBJ whole genome shotgun (WGS) entry which is preliminary data.</text>
</comment>
<feature type="transmembrane region" description="Helical" evidence="1">
    <location>
        <begin position="47"/>
        <end position="70"/>
    </location>
</feature>
<sequence length="108" mass="12123">MRAFLITDPLNQLHWAMLKSIAVILAILPVSHVLLQAMQNAEGGSQIMIGFFALSILSTNCIISFVTALQITTWQNNLAQNKSERVLFKVYQQIPMLFLTAILVYVVM</sequence>
<protein>
    <submittedName>
        <fullName evidence="2">Uncharacterized protein</fullName>
    </submittedName>
</protein>
<proteinExistence type="predicted"/>
<dbReference type="OrthoDB" id="6713417at2"/>
<keyword evidence="3" id="KW-1185">Reference proteome</keyword>
<reference evidence="2 3" key="1">
    <citation type="submission" date="2017-05" db="EMBL/GenBank/DDBJ databases">
        <title>Acinetobacter populi ANC 5415 (= PBJ7), whole genome shotgun sequencing project.</title>
        <authorList>
            <person name="Nemec A."/>
            <person name="Radolfova-Krizova L."/>
        </authorList>
    </citation>
    <scope>NUCLEOTIDE SEQUENCE [LARGE SCALE GENOMIC DNA]</scope>
    <source>
        <strain evidence="2 3">PBJ7</strain>
    </source>
</reference>
<name>A0A1Z9YWL1_9GAMM</name>